<dbReference type="AlphaFoldDB" id="A0A1H9CQH7"/>
<feature type="domain" description="GyrI-like small molecule binding" evidence="1">
    <location>
        <begin position="67"/>
        <end position="204"/>
    </location>
</feature>
<accession>A0A1H9CQH7</accession>
<evidence type="ECO:0000313" key="3">
    <source>
        <dbReference type="Proteomes" id="UP000198634"/>
    </source>
</evidence>
<dbReference type="OrthoDB" id="4772335at2"/>
<protein>
    <recommendedName>
        <fullName evidence="1">GyrI-like small molecule binding domain-containing protein</fullName>
    </recommendedName>
</protein>
<organism evidence="2 3">
    <name type="scientific">Thalassovita taeanensis</name>
    <dbReference type="NCBI Taxonomy" id="657014"/>
    <lineage>
        <taxon>Bacteria</taxon>
        <taxon>Pseudomonadati</taxon>
        <taxon>Pseudomonadota</taxon>
        <taxon>Alphaproteobacteria</taxon>
        <taxon>Rhodobacterales</taxon>
        <taxon>Roseobacteraceae</taxon>
        <taxon>Thalassovita</taxon>
    </lineage>
</organism>
<evidence type="ECO:0000313" key="2">
    <source>
        <dbReference type="EMBL" id="SEQ03472.1"/>
    </source>
</evidence>
<evidence type="ECO:0000259" key="1">
    <source>
        <dbReference type="Pfam" id="PF06445"/>
    </source>
</evidence>
<keyword evidence="3" id="KW-1185">Reference proteome</keyword>
<sequence length="207" mass="22736">MDKLDFRKRDRALYAAKAGQWSRLNVPPILTLRIEGQGDPNGPTYARALAALYPLAYGIKFAAKARGADFAVPPLEALWWADDPAAFTTGDRAVWRWAACLRVPDDTAQTALDQARTATLSKRRTTADPEALAEVHLAPLDEGDCLQTLHIGPYTAEAPVLVDLHCVVMPGLGLTFNGPHHEIYLSDPRRVAPGRLKTLLRQPVRPL</sequence>
<dbReference type="Proteomes" id="UP000198634">
    <property type="component" value="Unassembled WGS sequence"/>
</dbReference>
<dbReference type="InterPro" id="IPR011256">
    <property type="entry name" value="Reg_factor_effector_dom_sf"/>
</dbReference>
<dbReference type="RefSeq" id="WP_090269048.1">
    <property type="nucleotide sequence ID" value="NZ_FOEP01000003.1"/>
</dbReference>
<proteinExistence type="predicted"/>
<gene>
    <name evidence="2" type="ORF">SAMN04488092_103351</name>
</gene>
<dbReference type="EMBL" id="FOEP01000003">
    <property type="protein sequence ID" value="SEQ03472.1"/>
    <property type="molecule type" value="Genomic_DNA"/>
</dbReference>
<dbReference type="Gene3D" id="3.20.80.10">
    <property type="entry name" value="Regulatory factor, effector binding domain"/>
    <property type="match status" value="1"/>
</dbReference>
<dbReference type="STRING" id="657014.SAMN04488092_103351"/>
<dbReference type="InterPro" id="IPR029442">
    <property type="entry name" value="GyrI-like"/>
</dbReference>
<name>A0A1H9CQH7_9RHOB</name>
<reference evidence="2 3" key="1">
    <citation type="submission" date="2016-10" db="EMBL/GenBank/DDBJ databases">
        <authorList>
            <person name="de Groot N.N."/>
        </authorList>
    </citation>
    <scope>NUCLEOTIDE SEQUENCE [LARGE SCALE GENOMIC DNA]</scope>
    <source>
        <strain evidence="2 3">DSM 22007</strain>
    </source>
</reference>
<dbReference type="Pfam" id="PF06445">
    <property type="entry name" value="GyrI-like"/>
    <property type="match status" value="1"/>
</dbReference>
<dbReference type="SUPFAM" id="SSF55136">
    <property type="entry name" value="Probable bacterial effector-binding domain"/>
    <property type="match status" value="1"/>
</dbReference>